<reference evidence="11" key="1">
    <citation type="journal article" date="2021" name="Evol. Appl.">
        <title>The genome of the Pyrenean desman and the effects of bottlenecks and inbreeding on the genomic landscape of an endangered species.</title>
        <authorList>
            <person name="Escoda L."/>
            <person name="Castresana J."/>
        </authorList>
    </citation>
    <scope>NUCLEOTIDE SEQUENCE</scope>
    <source>
        <strain evidence="11">IBE-C5619</strain>
    </source>
</reference>
<dbReference type="CDD" id="cd14825">
    <property type="entry name" value="TRAPPC2_sedlin"/>
    <property type="match status" value="1"/>
</dbReference>
<comment type="function">
    <text evidence="7">Prevents ENO1-mediated transcriptional repression and antagonizes ENO1-mediated cell death. May play a role in vesicular transport from endoplasmic reticulum to Golgi.</text>
</comment>
<name>A0A8J6DT77_GALPY</name>
<comment type="subunit">
    <text evidence="8">Part of the multisubunit TRAPP (transport protein particle) complex. Interacts with ENO1, PITX1, SF1, TRAPPC2L and TRAPPC3.</text>
</comment>
<evidence type="ECO:0000313" key="12">
    <source>
        <dbReference type="Proteomes" id="UP000700334"/>
    </source>
</evidence>
<keyword evidence="6" id="KW-0931">ER-Golgi transport</keyword>
<dbReference type="GO" id="GO:0006888">
    <property type="term" value="P:endoplasmic reticulum to Golgi vesicle-mediated transport"/>
    <property type="evidence" value="ECO:0007669"/>
    <property type="project" value="InterPro"/>
</dbReference>
<evidence type="ECO:0000256" key="5">
    <source>
        <dbReference type="ARBA" id="ARBA00022490"/>
    </source>
</evidence>
<proteinExistence type="inferred from homology"/>
<keyword evidence="5" id="KW-0963">Cytoplasm</keyword>
<comment type="similarity">
    <text evidence="3">Belongs to the TRAPP small subunits family. Sedlin subfamily.</text>
</comment>
<evidence type="ECO:0000256" key="2">
    <source>
        <dbReference type="ARBA" id="ARBA00004556"/>
    </source>
</evidence>
<dbReference type="Proteomes" id="UP000700334">
    <property type="component" value="Unassembled WGS sequence"/>
</dbReference>
<sequence length="289" mass="32033">MSGSYYFVIVGHHDNPVFEMEFLPAGKTESKDDHRHLNQFIAHAALDLVDENMWLSNNMYLKTVDKFNEWFVSAFIMLHDVRQEDGIKNFFTDVYDLYIKFAMNPFYEPNSPIRSKICYRSMRAADTAVSTRSKQSPFAVPDTTCLSARDQGPAVIREAATMFAVRAGQGGERSGGPGDHMAPMTPSLRKLKGTANDNCRDGQGLQGVMSLKSPDPRAARDGSSTLGVGLRRAHERQHRVSSVQFRRDTRGAQPPTRVPVYGPRSPLGPDSRVRSAAATLAPVSVIAEQ</sequence>
<accession>A0A8J6DT77</accession>
<organism evidence="11 12">
    <name type="scientific">Galemys pyrenaicus</name>
    <name type="common">Iberian desman</name>
    <name type="synonym">Pyrenean desman</name>
    <dbReference type="NCBI Taxonomy" id="202257"/>
    <lineage>
        <taxon>Eukaryota</taxon>
        <taxon>Metazoa</taxon>
        <taxon>Chordata</taxon>
        <taxon>Craniata</taxon>
        <taxon>Vertebrata</taxon>
        <taxon>Euteleostomi</taxon>
        <taxon>Mammalia</taxon>
        <taxon>Eutheria</taxon>
        <taxon>Laurasiatheria</taxon>
        <taxon>Eulipotyphla</taxon>
        <taxon>Talpidae</taxon>
        <taxon>Galemys</taxon>
    </lineage>
</organism>
<dbReference type="SUPFAM" id="SSF64356">
    <property type="entry name" value="SNARE-like"/>
    <property type="match status" value="1"/>
</dbReference>
<keyword evidence="12" id="KW-1185">Reference proteome</keyword>
<evidence type="ECO:0000256" key="6">
    <source>
        <dbReference type="ARBA" id="ARBA00022892"/>
    </source>
</evidence>
<comment type="subcellular location">
    <subcellularLocation>
        <location evidence="2">Cytoplasm</location>
        <location evidence="2">Perinuclear region</location>
    </subcellularLocation>
    <subcellularLocation>
        <location evidence="1">Endoplasmic reticulum-Golgi intermediate compartment</location>
    </subcellularLocation>
</comment>
<dbReference type="Pfam" id="PF04628">
    <property type="entry name" value="Sedlin_N"/>
    <property type="match status" value="1"/>
</dbReference>
<dbReference type="GO" id="GO:0005793">
    <property type="term" value="C:endoplasmic reticulum-Golgi intermediate compartment"/>
    <property type="evidence" value="ECO:0007669"/>
    <property type="project" value="UniProtKB-SubCell"/>
</dbReference>
<keyword evidence="4" id="KW-0813">Transport</keyword>
<dbReference type="Gene3D" id="3.30.450.70">
    <property type="match status" value="1"/>
</dbReference>
<comment type="caution">
    <text evidence="11">The sequence shown here is derived from an EMBL/GenBank/DDBJ whole genome shotgun (WGS) entry which is preliminary data.</text>
</comment>
<feature type="region of interest" description="Disordered" evidence="10">
    <location>
        <begin position="212"/>
        <end position="274"/>
    </location>
</feature>
<evidence type="ECO:0000256" key="1">
    <source>
        <dbReference type="ARBA" id="ARBA00004399"/>
    </source>
</evidence>
<evidence type="ECO:0000256" key="9">
    <source>
        <dbReference type="ARBA" id="ARBA00068378"/>
    </source>
</evidence>
<dbReference type="PANTHER" id="PTHR12403">
    <property type="entry name" value="TRAFFICKING PROTEIN PARTICLE COMPLEX SUBUNIT 2"/>
    <property type="match status" value="1"/>
</dbReference>
<evidence type="ECO:0000256" key="3">
    <source>
        <dbReference type="ARBA" id="ARBA00006626"/>
    </source>
</evidence>
<evidence type="ECO:0000313" key="11">
    <source>
        <dbReference type="EMBL" id="KAG8519759.1"/>
    </source>
</evidence>
<dbReference type="InterPro" id="IPR006722">
    <property type="entry name" value="Sedlin"/>
</dbReference>
<protein>
    <recommendedName>
        <fullName evidence="9">Trafficking protein particle complex subunit 2</fullName>
    </recommendedName>
</protein>
<dbReference type="GO" id="GO:0048471">
    <property type="term" value="C:perinuclear region of cytoplasm"/>
    <property type="evidence" value="ECO:0007669"/>
    <property type="project" value="UniProtKB-SubCell"/>
</dbReference>
<gene>
    <name evidence="11" type="ORF">J0S82_016502</name>
</gene>
<dbReference type="EMBL" id="JAGFMF010011596">
    <property type="protein sequence ID" value="KAG8519759.1"/>
    <property type="molecule type" value="Genomic_DNA"/>
</dbReference>
<evidence type="ECO:0000256" key="7">
    <source>
        <dbReference type="ARBA" id="ARBA00054979"/>
    </source>
</evidence>
<dbReference type="InterPro" id="IPR011012">
    <property type="entry name" value="Longin-like_dom_sf"/>
</dbReference>
<dbReference type="AlphaFoldDB" id="A0A8J6DT77"/>
<dbReference type="FunFam" id="3.30.450.70:FF:000001">
    <property type="entry name" value="Trafficking protein particle complex subunit 2"/>
    <property type="match status" value="1"/>
</dbReference>
<dbReference type="OrthoDB" id="10252102at2759"/>
<evidence type="ECO:0000256" key="10">
    <source>
        <dbReference type="SAM" id="MobiDB-lite"/>
    </source>
</evidence>
<evidence type="ECO:0000256" key="4">
    <source>
        <dbReference type="ARBA" id="ARBA00022448"/>
    </source>
</evidence>
<evidence type="ECO:0000256" key="8">
    <source>
        <dbReference type="ARBA" id="ARBA00066286"/>
    </source>
</evidence>